<sequence>MRNREPDDRRPARCGHDLTDVPTLTLPAGHFALRAQSLILDAITSGVARFGVYARSPQPVAVALADVRTVASRLLATANPGKLSSVLPADLIEEHLAVPRGRRMALKRPGFMAPPTAASTAVAITAALKALIEPDIQQAGSIMRDLLQAMEREDRAAIASDIYHWGKDSSPFLHAVHLAALGPSMRPSHQLRHRTISDFPARPASGSQLTARRLHKVPTMFWPAWTLRLTPASGVSHTALQPTLSSALLIIGSKSERDDAAGQLGSATDKATISRILQVLQDDHCWPDIHRALDRLAGYLDDHNTPIDYERRRNLNYRHLLPHEQWLDIRQRLKITTGGERQWRITRCVLFQRISGLPVEADAPIAPGDTHFRVELGSFPARQTPELAYELDNAARMFLARQGIDNEPVSWEPPLDLLHGLTLPGPDPAEINIGSLHRLIRAGRPSLEPVAARLGTTYDTVRHVLQEHPAPRTRIAAPSKHAARQALSATEFTRLYQHERLSIHQISELTGFSRGTLTALATEYGITLRPAGSQPRHQIVDRDWLHEQYVVQRRTLPDLARERGVSKATMRTWARLHQIPMRPPGGASHDTALRTTHLAESAPAILRPALTSAYACERLLRFAQAIEHPTLRSAASLLGCSEETLSRQIRRLESDLGGPLLEPFEPEHSVNLTGLGNEVMSALRRLRPGELLDLAEQRPGGRSALPPSELPRLTGPNWQP</sequence>
<dbReference type="Pfam" id="PF00126">
    <property type="entry name" value="HTH_1"/>
    <property type="match status" value="1"/>
</dbReference>
<keyword evidence="4" id="KW-1185">Reference proteome</keyword>
<feature type="domain" description="HTH lysR-type" evidence="2">
    <location>
        <begin position="622"/>
        <end position="663"/>
    </location>
</feature>
<reference evidence="3 4" key="1">
    <citation type="journal article" date="2019" name="Int. J. Syst. Evol. Microbiol.">
        <title>The Global Catalogue of Microorganisms (GCM) 10K type strain sequencing project: providing services to taxonomists for standard genome sequencing and annotation.</title>
        <authorList>
            <consortium name="The Broad Institute Genomics Platform"/>
            <consortium name="The Broad Institute Genome Sequencing Center for Infectious Disease"/>
            <person name="Wu L."/>
            <person name="Ma J."/>
        </authorList>
    </citation>
    <scope>NUCLEOTIDE SEQUENCE [LARGE SCALE GENOMIC DNA]</scope>
    <source>
        <strain evidence="3 4">JCM 4524</strain>
    </source>
</reference>
<evidence type="ECO:0000256" key="1">
    <source>
        <dbReference type="SAM" id="MobiDB-lite"/>
    </source>
</evidence>
<evidence type="ECO:0000259" key="2">
    <source>
        <dbReference type="Pfam" id="PF00126"/>
    </source>
</evidence>
<dbReference type="Proteomes" id="UP001500151">
    <property type="component" value="Unassembled WGS sequence"/>
</dbReference>
<dbReference type="Gene3D" id="1.10.10.10">
    <property type="entry name" value="Winged helix-like DNA-binding domain superfamily/Winged helix DNA-binding domain"/>
    <property type="match status" value="1"/>
</dbReference>
<feature type="region of interest" description="Disordered" evidence="1">
    <location>
        <begin position="695"/>
        <end position="720"/>
    </location>
</feature>
<proteinExistence type="predicted"/>
<evidence type="ECO:0000313" key="3">
    <source>
        <dbReference type="EMBL" id="GAA2653265.1"/>
    </source>
</evidence>
<evidence type="ECO:0000313" key="4">
    <source>
        <dbReference type="Proteomes" id="UP001500151"/>
    </source>
</evidence>
<organism evidence="3 4">
    <name type="scientific">Streptomyces vastus</name>
    <dbReference type="NCBI Taxonomy" id="285451"/>
    <lineage>
        <taxon>Bacteria</taxon>
        <taxon>Bacillati</taxon>
        <taxon>Actinomycetota</taxon>
        <taxon>Actinomycetes</taxon>
        <taxon>Kitasatosporales</taxon>
        <taxon>Streptomycetaceae</taxon>
        <taxon>Streptomyces</taxon>
    </lineage>
</organism>
<name>A0ABN3RIX2_9ACTN</name>
<comment type="caution">
    <text evidence="3">The sequence shown here is derived from an EMBL/GenBank/DDBJ whole genome shotgun (WGS) entry which is preliminary data.</text>
</comment>
<dbReference type="InterPro" id="IPR036390">
    <property type="entry name" value="WH_DNA-bd_sf"/>
</dbReference>
<accession>A0ABN3RIX2</accession>
<dbReference type="InterPro" id="IPR000847">
    <property type="entry name" value="LysR_HTH_N"/>
</dbReference>
<protein>
    <submittedName>
        <fullName evidence="3">TniQ family protein</fullName>
    </submittedName>
</protein>
<dbReference type="SUPFAM" id="SSF46785">
    <property type="entry name" value="Winged helix' DNA-binding domain"/>
    <property type="match status" value="1"/>
</dbReference>
<dbReference type="InterPro" id="IPR036388">
    <property type="entry name" value="WH-like_DNA-bd_sf"/>
</dbReference>
<dbReference type="EMBL" id="BAAASJ010000099">
    <property type="protein sequence ID" value="GAA2653265.1"/>
    <property type="molecule type" value="Genomic_DNA"/>
</dbReference>
<gene>
    <name evidence="3" type="ORF">GCM10010307_64640</name>
</gene>